<dbReference type="InterPro" id="IPR036010">
    <property type="entry name" value="2Fe-2S_ferredoxin-like_sf"/>
</dbReference>
<dbReference type="Pfam" id="PF22117">
    <property type="entry name" value="Fer4_Nqo3"/>
    <property type="match status" value="1"/>
</dbReference>
<dbReference type="SUPFAM" id="SSF53706">
    <property type="entry name" value="Formate dehydrogenase/DMSO reductase, domains 1-3"/>
    <property type="match status" value="1"/>
</dbReference>
<dbReference type="PIRSF" id="PIRSF036643">
    <property type="entry name" value="FDH_alpha"/>
    <property type="match status" value="1"/>
</dbReference>
<keyword evidence="6" id="KW-0408">Iron</keyword>
<feature type="domain" description="4Fe-4S His(Cys)3-ligated-type" evidence="12">
    <location>
        <begin position="78"/>
        <end position="117"/>
    </location>
</feature>
<dbReference type="GO" id="GO:0008137">
    <property type="term" value="F:NADH dehydrogenase (ubiquinone) activity"/>
    <property type="evidence" value="ECO:0007669"/>
    <property type="project" value="InterPro"/>
</dbReference>
<dbReference type="PROSITE" id="PS51379">
    <property type="entry name" value="4FE4S_FER_2"/>
    <property type="match status" value="1"/>
</dbReference>
<dbReference type="SMART" id="SM00926">
    <property type="entry name" value="Molybdop_Fe4S4"/>
    <property type="match status" value="1"/>
</dbReference>
<dbReference type="GO" id="GO:0016020">
    <property type="term" value="C:membrane"/>
    <property type="evidence" value="ECO:0007669"/>
    <property type="project" value="InterPro"/>
</dbReference>
<dbReference type="Proteomes" id="UP000035068">
    <property type="component" value="Unassembled WGS sequence"/>
</dbReference>
<dbReference type="InterPro" id="IPR006657">
    <property type="entry name" value="MoPterin_dinucl-bd_dom"/>
</dbReference>
<dbReference type="PROSITE" id="PS51669">
    <property type="entry name" value="4FE4S_MOW_BIS_MGD"/>
    <property type="match status" value="1"/>
</dbReference>
<keyword evidence="14" id="KW-1185">Reference proteome</keyword>
<evidence type="ECO:0000256" key="8">
    <source>
        <dbReference type="ARBA" id="ARBA00034078"/>
    </source>
</evidence>
<evidence type="ECO:0000256" key="5">
    <source>
        <dbReference type="ARBA" id="ARBA00023002"/>
    </source>
</evidence>
<feature type="domain" description="4Fe-4S ferredoxin-type" evidence="10">
    <location>
        <begin position="172"/>
        <end position="203"/>
    </location>
</feature>
<evidence type="ECO:0000256" key="7">
    <source>
        <dbReference type="ARBA" id="ARBA00023014"/>
    </source>
</evidence>
<dbReference type="EMBL" id="JWJD01000001">
    <property type="protein sequence ID" value="KIH77531.1"/>
    <property type="molecule type" value="Genomic_DNA"/>
</dbReference>
<dbReference type="InterPro" id="IPR054351">
    <property type="entry name" value="NADH_UbQ_OxRdtase_ferredoxin"/>
</dbReference>
<dbReference type="GO" id="GO:0046872">
    <property type="term" value="F:metal ion binding"/>
    <property type="evidence" value="ECO:0007669"/>
    <property type="project" value="UniProtKB-KW"/>
</dbReference>
<name>A0A0C2HKD7_9BACT</name>
<feature type="domain" description="2Fe-2S ferredoxin-type" evidence="9">
    <location>
        <begin position="1"/>
        <end position="78"/>
    </location>
</feature>
<dbReference type="InterPro" id="IPR027467">
    <property type="entry name" value="MopterinOxRdtase_cofactor_BS"/>
</dbReference>
<evidence type="ECO:0000313" key="13">
    <source>
        <dbReference type="EMBL" id="KIH77531.1"/>
    </source>
</evidence>
<comment type="cofactor">
    <cofactor evidence="8">
        <name>[2Fe-2S] cluster</name>
        <dbReference type="ChEBI" id="CHEBI:190135"/>
    </cofactor>
</comment>
<dbReference type="CDD" id="cd00207">
    <property type="entry name" value="fer2"/>
    <property type="match status" value="1"/>
</dbReference>
<evidence type="ECO:0000256" key="2">
    <source>
        <dbReference type="ARBA" id="ARBA00022485"/>
    </source>
</evidence>
<dbReference type="Gene3D" id="3.10.20.740">
    <property type="match status" value="1"/>
</dbReference>
<dbReference type="RefSeq" id="WP_040095637.1">
    <property type="nucleotide sequence ID" value="NZ_JWJD01000001.1"/>
</dbReference>
<keyword evidence="5" id="KW-0560">Oxidoreductase</keyword>
<dbReference type="InterPro" id="IPR017896">
    <property type="entry name" value="4Fe4S_Fe-S-bd"/>
</dbReference>
<comment type="cofactor">
    <cofactor evidence="1">
        <name>[4Fe-4S] cluster</name>
        <dbReference type="ChEBI" id="CHEBI:49883"/>
    </cofactor>
</comment>
<dbReference type="InterPro" id="IPR006963">
    <property type="entry name" value="Mopterin_OxRdtase_4Fe-4S_dom"/>
</dbReference>
<dbReference type="InterPro" id="IPR050123">
    <property type="entry name" value="Prok_molybdopt-oxidoreductase"/>
</dbReference>
<dbReference type="Pfam" id="PF13510">
    <property type="entry name" value="Fer2_4"/>
    <property type="match status" value="1"/>
</dbReference>
<evidence type="ECO:0008006" key="15">
    <source>
        <dbReference type="Google" id="ProtNLM"/>
    </source>
</evidence>
<keyword evidence="3" id="KW-0001">2Fe-2S</keyword>
<dbReference type="SMART" id="SM00929">
    <property type="entry name" value="NADH-G_4Fe-4S_3"/>
    <property type="match status" value="1"/>
</dbReference>
<keyword evidence="7" id="KW-0411">Iron-sulfur</keyword>
<dbReference type="Pfam" id="PF04879">
    <property type="entry name" value="Molybdop_Fe4S4"/>
    <property type="match status" value="1"/>
</dbReference>
<dbReference type="GO" id="GO:0043546">
    <property type="term" value="F:molybdopterin cofactor binding"/>
    <property type="evidence" value="ECO:0007669"/>
    <property type="project" value="InterPro"/>
</dbReference>
<sequence>MVSLTIDGRTVSVPAGTTILEAARQLGIAIPTLCWLQKVSPTGACRVCVVRIEGVERLMTACNTPVKEGIVVTTDSEEISATRRQIMELMLVNHPLDCPVCDAGGECDLQDACYNLDVVRQEFSAEDVQPGPIDKWPLIQQVPSRCILCEKCVKVCHEVVGSSSLFINDKGERAYIDKHLELCEFCGNCVAVCPTGTMISKLFKFRARPWELKKTRSLCTGCGSQCEIDIHVKNNQIYRITSDDENTVNNGNLCIGGFFSYGYVNSTQRLSTPLINQGGQLMRADWDEALGQVAERAQQIRAAHGADALAGLASPRLTNEENYLFQKLFRVGLGSNNIDSEARFGALRALLPLAANLGLPGASNRMDRIGHSDAVLVFGSDVTAEAPAIDWQIEAACRKRDGKLVVANMRRVKLSRWANTQLSYRPGSEVFLANALARLIVDKGLADKDYLNQYLANPEDVEKHLSQVDLAQAIKETGLSQALLEEAADYLGQAETVAVIFGGDITRGAAAADKVQAIANLALICGALHGDVGGLFPVDEKGNTQGLLDMGACPEFLPGFSDYAKEKSRFEKLWSCSLPDGGRNAEKILEGIEKGEVRFLYLAATNPLISFPDSRRWRKALESLDMLVVQDILPSEVTRLAHVVLPAAAFAEKSGSLTSLDHRVNCLRRAMKAPGKAREDWDILADLYQRLLPGSVRLDNAALLDEIKTAAPIYSDVCLPAQDRCRPCVKPLPMPEKKSLRYAPVTAKAEASGMQLLTGKILFHFGTTTTFAEGPLEVAPEGFIEVNPQDAQTLGVADGGAIRVTSQTGAAQAKVKITENVPPGLLFAPYHFSDVDINQIMPMAVNRVAVDVAKA</sequence>
<evidence type="ECO:0000256" key="3">
    <source>
        <dbReference type="ARBA" id="ARBA00022714"/>
    </source>
</evidence>
<dbReference type="PROSITE" id="PS51839">
    <property type="entry name" value="4FE4S_HC3"/>
    <property type="match status" value="1"/>
</dbReference>
<dbReference type="InterPro" id="IPR000283">
    <property type="entry name" value="NADH_UbQ_OxRdtase_75kDa_su_CS"/>
</dbReference>
<dbReference type="GO" id="GO:0051539">
    <property type="term" value="F:4 iron, 4 sulfur cluster binding"/>
    <property type="evidence" value="ECO:0007669"/>
    <property type="project" value="UniProtKB-KW"/>
</dbReference>
<dbReference type="SUPFAM" id="SSF54862">
    <property type="entry name" value="4Fe-4S ferredoxins"/>
    <property type="match status" value="1"/>
</dbReference>
<dbReference type="Gene3D" id="2.20.25.90">
    <property type="entry name" value="ADC-like domains"/>
    <property type="match status" value="1"/>
</dbReference>
<accession>A0A0C2HKD7</accession>
<organism evidence="13 14">
    <name type="scientific">Geoalkalibacter ferrihydriticus DSM 17813</name>
    <dbReference type="NCBI Taxonomy" id="1121915"/>
    <lineage>
        <taxon>Bacteria</taxon>
        <taxon>Pseudomonadati</taxon>
        <taxon>Thermodesulfobacteriota</taxon>
        <taxon>Desulfuromonadia</taxon>
        <taxon>Desulfuromonadales</taxon>
        <taxon>Geoalkalibacteraceae</taxon>
        <taxon>Geoalkalibacter</taxon>
    </lineage>
</organism>
<keyword evidence="4" id="KW-0479">Metal-binding</keyword>
<dbReference type="PROSITE" id="PS00641">
    <property type="entry name" value="COMPLEX1_75K_1"/>
    <property type="match status" value="1"/>
</dbReference>
<dbReference type="SUPFAM" id="SSF50692">
    <property type="entry name" value="ADC-like"/>
    <property type="match status" value="1"/>
</dbReference>
<protein>
    <recommendedName>
        <fullName evidence="15">NADH-quinone oxidoreductase subunit G</fullName>
    </recommendedName>
</protein>
<evidence type="ECO:0000256" key="6">
    <source>
        <dbReference type="ARBA" id="ARBA00023004"/>
    </source>
</evidence>
<evidence type="ECO:0000259" key="12">
    <source>
        <dbReference type="PROSITE" id="PS51839"/>
    </source>
</evidence>
<dbReference type="Gene3D" id="3.30.70.20">
    <property type="match status" value="1"/>
</dbReference>
<reference evidence="13 14" key="1">
    <citation type="submission" date="2014-12" db="EMBL/GenBank/DDBJ databases">
        <title>Genomes of Geoalkalibacter ferrihydriticus and Geoalkalibacter subterraneus, two haloalkaliphilic metal-reducing members of the Geobacteraceae.</title>
        <authorList>
            <person name="Badalamenti J.P."/>
            <person name="Torres C.I."/>
            <person name="Krajmalnik-Brown R."/>
            <person name="Bond D.R."/>
        </authorList>
    </citation>
    <scope>NUCLEOTIDE SEQUENCE [LARGE SCALE GENOMIC DNA]</scope>
    <source>
        <strain evidence="13 14">DSM 17813</strain>
    </source>
</reference>
<dbReference type="GO" id="GO:0051537">
    <property type="term" value="F:2 iron, 2 sulfur cluster binding"/>
    <property type="evidence" value="ECO:0007669"/>
    <property type="project" value="UniProtKB-KW"/>
</dbReference>
<keyword evidence="2" id="KW-0004">4Fe-4S</keyword>
<evidence type="ECO:0000256" key="4">
    <source>
        <dbReference type="ARBA" id="ARBA00022723"/>
    </source>
</evidence>
<dbReference type="InterPro" id="IPR009010">
    <property type="entry name" value="Asp_de-COase-like_dom_sf"/>
</dbReference>
<dbReference type="SUPFAM" id="SSF54292">
    <property type="entry name" value="2Fe-2S ferredoxin-like"/>
    <property type="match status" value="1"/>
</dbReference>
<gene>
    <name evidence="13" type="ORF">GFER_02190</name>
</gene>
<dbReference type="PROSITE" id="PS00551">
    <property type="entry name" value="MOLYBDOPTERIN_PROK_1"/>
    <property type="match status" value="1"/>
</dbReference>
<proteinExistence type="predicted"/>
<evidence type="ECO:0000256" key="1">
    <source>
        <dbReference type="ARBA" id="ARBA00001966"/>
    </source>
</evidence>
<dbReference type="Gene3D" id="2.40.40.20">
    <property type="match status" value="1"/>
</dbReference>
<evidence type="ECO:0000313" key="14">
    <source>
        <dbReference type="Proteomes" id="UP000035068"/>
    </source>
</evidence>
<dbReference type="InterPro" id="IPR006656">
    <property type="entry name" value="Mopterin_OxRdtase"/>
</dbReference>
<dbReference type="Pfam" id="PF01568">
    <property type="entry name" value="Molydop_binding"/>
    <property type="match status" value="1"/>
</dbReference>
<feature type="domain" description="4Fe-4S Mo/W bis-MGD-type" evidence="11">
    <location>
        <begin position="212"/>
        <end position="268"/>
    </location>
</feature>
<dbReference type="Gene3D" id="3.40.228.10">
    <property type="entry name" value="Dimethylsulfoxide Reductase, domain 2"/>
    <property type="match status" value="1"/>
</dbReference>
<dbReference type="PANTHER" id="PTHR43105">
    <property type="entry name" value="RESPIRATORY NITRATE REDUCTASE"/>
    <property type="match status" value="1"/>
</dbReference>
<dbReference type="PROSITE" id="PS00198">
    <property type="entry name" value="4FE4S_FER_1"/>
    <property type="match status" value="1"/>
</dbReference>
<dbReference type="InterPro" id="IPR017900">
    <property type="entry name" value="4Fe4S_Fe_S_CS"/>
</dbReference>
<dbReference type="InterPro" id="IPR001041">
    <property type="entry name" value="2Fe-2S_ferredoxin-type"/>
</dbReference>
<evidence type="ECO:0000259" key="10">
    <source>
        <dbReference type="PROSITE" id="PS51379"/>
    </source>
</evidence>
<dbReference type="AlphaFoldDB" id="A0A0C2HKD7"/>
<dbReference type="Pfam" id="PF10588">
    <property type="entry name" value="NADH-G_4Fe-4S_3"/>
    <property type="match status" value="1"/>
</dbReference>
<dbReference type="PROSITE" id="PS00642">
    <property type="entry name" value="COMPLEX1_75K_2"/>
    <property type="match status" value="1"/>
</dbReference>
<dbReference type="FunFam" id="3.10.20.740:FF:000005">
    <property type="entry name" value="NADH:ubiquinone oxidoreductase subunit"/>
    <property type="match status" value="1"/>
</dbReference>
<evidence type="ECO:0000259" key="9">
    <source>
        <dbReference type="PROSITE" id="PS51085"/>
    </source>
</evidence>
<dbReference type="GO" id="GO:0042773">
    <property type="term" value="P:ATP synthesis coupled electron transport"/>
    <property type="evidence" value="ECO:0007669"/>
    <property type="project" value="InterPro"/>
</dbReference>
<dbReference type="Gene3D" id="3.40.50.740">
    <property type="match status" value="1"/>
</dbReference>
<evidence type="ECO:0000259" key="11">
    <source>
        <dbReference type="PROSITE" id="PS51669"/>
    </source>
</evidence>
<comment type="caution">
    <text evidence="13">The sequence shown here is derived from an EMBL/GenBank/DDBJ whole genome shotgun (WGS) entry which is preliminary data.</text>
</comment>
<dbReference type="PROSITE" id="PS51085">
    <property type="entry name" value="2FE2S_FER_2"/>
    <property type="match status" value="1"/>
</dbReference>
<dbReference type="Pfam" id="PF00384">
    <property type="entry name" value="Molybdopterin"/>
    <property type="match status" value="1"/>
</dbReference>
<dbReference type="InterPro" id="IPR019574">
    <property type="entry name" value="NADH_UbQ_OxRdtase_Gsu_4Fe4S-bd"/>
</dbReference>
<dbReference type="PANTHER" id="PTHR43105:SF9">
    <property type="entry name" value="NADPH-FE(3+) OXIDOREDUCTASE SUBUNIT ALPHA"/>
    <property type="match status" value="1"/>
</dbReference>
<dbReference type="GO" id="GO:0016491">
    <property type="term" value="F:oxidoreductase activity"/>
    <property type="evidence" value="ECO:0007669"/>
    <property type="project" value="UniProtKB-KW"/>
</dbReference>